<dbReference type="PROSITE" id="PS50016">
    <property type="entry name" value="ZF_PHD_2"/>
    <property type="match status" value="1"/>
</dbReference>
<protein>
    <submittedName>
        <fullName evidence="9">Uncharacterized protein</fullName>
    </submittedName>
</protein>
<reference evidence="9 10" key="1">
    <citation type="journal article" date="2010" name="Nat. Biotechnol.">
        <title>Genome sequence of the model mushroom Schizophyllum commune.</title>
        <authorList>
            <person name="Ohm R.A."/>
            <person name="de Jong J.F."/>
            <person name="Lugones L.G."/>
            <person name="Aerts A."/>
            <person name="Kothe E."/>
            <person name="Stajich J.E."/>
            <person name="de Vries R.P."/>
            <person name="Record E."/>
            <person name="Levasseur A."/>
            <person name="Baker S.E."/>
            <person name="Bartholomew K.A."/>
            <person name="Coutinho P.M."/>
            <person name="Erdmann S."/>
            <person name="Fowler T.J."/>
            <person name="Gathman A.C."/>
            <person name="Lombard V."/>
            <person name="Henrissat B."/>
            <person name="Knabe N."/>
            <person name="Kuees U."/>
            <person name="Lilly W.W."/>
            <person name="Lindquist E."/>
            <person name="Lucas S."/>
            <person name="Magnuson J.K."/>
            <person name="Piumi F."/>
            <person name="Raudaskoski M."/>
            <person name="Salamov A."/>
            <person name="Schmutz J."/>
            <person name="Schwarze F.W.M.R."/>
            <person name="vanKuyk P.A."/>
            <person name="Horton J.S."/>
            <person name="Grigoriev I.V."/>
            <person name="Woesten H.A.B."/>
        </authorList>
    </citation>
    <scope>NUCLEOTIDE SEQUENCE [LARGE SCALE GENOMIC DNA]</scope>
    <source>
        <strain evidence="10">H4-8 / FGSC 9210</strain>
    </source>
</reference>
<dbReference type="InterPro" id="IPR000679">
    <property type="entry name" value="Znf_GATA"/>
</dbReference>
<feature type="domain" description="PHD-type" evidence="8">
    <location>
        <begin position="670"/>
        <end position="799"/>
    </location>
</feature>
<dbReference type="InterPro" id="IPR001025">
    <property type="entry name" value="BAH_dom"/>
</dbReference>
<dbReference type="SMART" id="SM00401">
    <property type="entry name" value="ZnF_GATA"/>
    <property type="match status" value="1"/>
</dbReference>
<evidence type="ECO:0000259" key="7">
    <source>
        <dbReference type="PROSITE" id="PS51038"/>
    </source>
</evidence>
<dbReference type="GO" id="GO:0006355">
    <property type="term" value="P:regulation of DNA-templated transcription"/>
    <property type="evidence" value="ECO:0007669"/>
    <property type="project" value="InterPro"/>
</dbReference>
<name>D8Q1P8_SCHCM</name>
<dbReference type="PROSITE" id="PS51805">
    <property type="entry name" value="EPHD"/>
    <property type="match status" value="1"/>
</dbReference>
<accession>D8Q1P8</accession>
<feature type="region of interest" description="Disordered" evidence="5">
    <location>
        <begin position="565"/>
        <end position="612"/>
    </location>
</feature>
<dbReference type="CDD" id="cd15571">
    <property type="entry name" value="ePHD"/>
    <property type="match status" value="1"/>
</dbReference>
<feature type="region of interest" description="Disordered" evidence="5">
    <location>
        <begin position="922"/>
        <end position="978"/>
    </location>
</feature>
<dbReference type="STRING" id="578458.D8Q1P8"/>
<feature type="compositionally biased region" description="Polar residues" evidence="5">
    <location>
        <begin position="925"/>
        <end position="937"/>
    </location>
</feature>
<dbReference type="InterPro" id="IPR013088">
    <property type="entry name" value="Znf_NHR/GATA"/>
</dbReference>
<proteinExistence type="predicted"/>
<dbReference type="GO" id="GO:0043565">
    <property type="term" value="F:sequence-specific DNA binding"/>
    <property type="evidence" value="ECO:0007669"/>
    <property type="project" value="InterPro"/>
</dbReference>
<dbReference type="Gene3D" id="1.10.10.60">
    <property type="entry name" value="Homeodomain-like"/>
    <property type="match status" value="1"/>
</dbReference>
<organism evidence="10">
    <name type="scientific">Schizophyllum commune (strain H4-8 / FGSC 9210)</name>
    <name type="common">Split gill fungus</name>
    <dbReference type="NCBI Taxonomy" id="578458"/>
    <lineage>
        <taxon>Eukaryota</taxon>
        <taxon>Fungi</taxon>
        <taxon>Dikarya</taxon>
        <taxon>Basidiomycota</taxon>
        <taxon>Agaricomycotina</taxon>
        <taxon>Agaricomycetes</taxon>
        <taxon>Agaricomycetidae</taxon>
        <taxon>Agaricales</taxon>
        <taxon>Schizophyllaceae</taxon>
        <taxon>Schizophyllum</taxon>
    </lineage>
</organism>
<dbReference type="PANTHER" id="PTHR47672:SF1">
    <property type="entry name" value="E3 UBIQUITIN-PROTEIN LIGASE SNT2"/>
    <property type="match status" value="1"/>
</dbReference>
<dbReference type="PROSITE" id="PS01359">
    <property type="entry name" value="ZF_PHD_1"/>
    <property type="match status" value="1"/>
</dbReference>
<dbReference type="InterPro" id="IPR013083">
    <property type="entry name" value="Znf_RING/FYVE/PHD"/>
</dbReference>
<dbReference type="InterPro" id="IPR011011">
    <property type="entry name" value="Znf_FYVE_PHD"/>
</dbReference>
<dbReference type="GO" id="GO:0036205">
    <property type="term" value="P:histone catabolic process"/>
    <property type="evidence" value="ECO:0007669"/>
    <property type="project" value="TreeGrafter"/>
</dbReference>
<evidence type="ECO:0000256" key="3">
    <source>
        <dbReference type="ARBA" id="ARBA00022833"/>
    </source>
</evidence>
<dbReference type="InterPro" id="IPR019787">
    <property type="entry name" value="Znf_PHD-finger"/>
</dbReference>
<evidence type="ECO:0000313" key="9">
    <source>
        <dbReference type="EMBL" id="EFI97977.1"/>
    </source>
</evidence>
<evidence type="ECO:0000313" key="10">
    <source>
        <dbReference type="Proteomes" id="UP000007431"/>
    </source>
</evidence>
<feature type="domain" description="BAH" evidence="7">
    <location>
        <begin position="14"/>
        <end position="142"/>
    </location>
</feature>
<feature type="compositionally biased region" description="Basic and acidic residues" evidence="5">
    <location>
        <begin position="565"/>
        <end position="586"/>
    </location>
</feature>
<keyword evidence="1" id="KW-0479">Metal-binding</keyword>
<evidence type="ECO:0000256" key="1">
    <source>
        <dbReference type="ARBA" id="ARBA00022723"/>
    </source>
</evidence>
<dbReference type="InterPro" id="IPR029617">
    <property type="entry name" value="Snt2"/>
</dbReference>
<dbReference type="OMA" id="WVMDEPP"/>
<dbReference type="InterPro" id="IPR043151">
    <property type="entry name" value="BAH_sf"/>
</dbReference>
<dbReference type="eggNOG" id="KOG0955">
    <property type="taxonomic scope" value="Eukaryota"/>
</dbReference>
<dbReference type="AlphaFoldDB" id="D8Q1P8"/>
<dbReference type="HOGENOM" id="CLU_001514_0_0_1"/>
<dbReference type="SMART" id="SM00249">
    <property type="entry name" value="PHD"/>
    <property type="match status" value="3"/>
</dbReference>
<dbReference type="CDD" id="cd15497">
    <property type="entry name" value="PHD1_Snt2p_like"/>
    <property type="match status" value="1"/>
</dbReference>
<dbReference type="SMART" id="SM00439">
    <property type="entry name" value="BAH"/>
    <property type="match status" value="1"/>
</dbReference>
<evidence type="ECO:0000256" key="4">
    <source>
        <dbReference type="PROSITE-ProRule" id="PRU00146"/>
    </source>
</evidence>
<keyword evidence="3" id="KW-0862">Zinc</keyword>
<dbReference type="InterPro" id="IPR019786">
    <property type="entry name" value="Zinc_finger_PHD-type_CS"/>
</dbReference>
<dbReference type="InterPro" id="IPR034732">
    <property type="entry name" value="EPHD"/>
</dbReference>
<keyword evidence="2 4" id="KW-0863">Zinc-finger</keyword>
<dbReference type="SUPFAM" id="SSF57903">
    <property type="entry name" value="FYVE/PHD zinc finger"/>
    <property type="match status" value="2"/>
</dbReference>
<dbReference type="Gene3D" id="3.30.50.10">
    <property type="entry name" value="Erythroid Transcription Factor GATA-1, subunit A"/>
    <property type="match status" value="1"/>
</dbReference>
<sequence>MSGVDFPVYLKNGEQVRVNDHIYCSPSWSQRDGTPYSIARIVAFLGPENAPSGNGDEIYHYTRVRLAWYYRPIDVSDRPSGDSRLLLATIFSEVLPINTLRGKCYVLHRDKIPDLSSYKKRPDRFYFCRLFDPYIKKEFEVIQSSDVHNLPDNIRETLCSRYEYVVAEKEVIPDLTDDIRICETCTQWCPNPESVQCARCKKYFHMGCVQPPLAAKPARGYGWTCAPCSRQHEEEVDSHDVHHSVQTRNQAKAIATRGRGRPRKDRSGEMKEELLPIKHFKGWPFRYFGLYTVAEDTLDPDDLIFPRTATRVGPKYQAVVPSAPEMQPLIAPGIEQRGGDDTIEILSAVDKFNEAQLAEYEEIKRRLAPDINLFSDVDYQTEVTHRLTDAFLAGRSLSSVEMKSPYRTEKWSTEQKLWRDADWTPQEIVAFENAIKEDGAELRAVREAVRSRTIKEVVRFYGHWKAKCLGEEHRRTRKESKPETVPTVFGDVSSAAAGQHVDEDEASTVDAPTGKNAYCGACRTRTSPVWWKAPKGLATNVLCDTCGSNWRKYADLNMRPVREEVAKEKEKEKNENGKRGTDKRDVTPAPGAKRLRPSASAASTPPASSIGSGTRCMVCHRANGGRVVQCRVCQARFHAGICGATVTPENADKWLCEICENEESEEAAINPVCLLCPRPRKDGKQKIRGPPPDSFLRACKPTEGQGWAHILCSVFVPDTCFTDTKTMRVVEGISVIPRARWVNKCVLCGVSGGAVIRCYDCTREFHVSCAYRVGHKFGFEMTPVKNSRKDPSVITSFKGDMGCMTAIVSCKEHKGLHNNMYELCDTNEHGETALQVYCQAYKQAAVNQAHGLLRKARRFDQVLGIKDVPSTNEIETEKSCIRCGTHCTPLWHPLNGDDDSDATMTDDCDKFCHRCFFESKHRQDGPTNSVIIQNGAPQNGLPEEDTTMADGDADADGEHEVSTPPGAHAADTAMAVDA</sequence>
<dbReference type="InParanoid" id="D8Q1P8"/>
<dbReference type="GO" id="GO:0048189">
    <property type="term" value="C:Lid2 complex"/>
    <property type="evidence" value="ECO:0007669"/>
    <property type="project" value="TreeGrafter"/>
</dbReference>
<dbReference type="InterPro" id="IPR001965">
    <property type="entry name" value="Znf_PHD"/>
</dbReference>
<feature type="domain" description="PHD-type" evidence="6">
    <location>
        <begin position="179"/>
        <end position="231"/>
    </location>
</feature>
<dbReference type="VEuPathDB" id="FungiDB:SCHCODRAFT_02619667"/>
<dbReference type="Pfam" id="PF00628">
    <property type="entry name" value="PHD"/>
    <property type="match status" value="1"/>
</dbReference>
<dbReference type="PROSITE" id="PS51038">
    <property type="entry name" value="BAH"/>
    <property type="match status" value="1"/>
</dbReference>
<evidence type="ECO:0000256" key="5">
    <source>
        <dbReference type="SAM" id="MobiDB-lite"/>
    </source>
</evidence>
<evidence type="ECO:0000259" key="8">
    <source>
        <dbReference type="PROSITE" id="PS51805"/>
    </source>
</evidence>
<feature type="compositionally biased region" description="Acidic residues" evidence="5">
    <location>
        <begin position="942"/>
        <end position="955"/>
    </location>
</feature>
<keyword evidence="10" id="KW-1185">Reference proteome</keyword>
<dbReference type="GO" id="GO:0003682">
    <property type="term" value="F:chromatin binding"/>
    <property type="evidence" value="ECO:0007669"/>
    <property type="project" value="InterPro"/>
</dbReference>
<dbReference type="Pfam" id="PF01426">
    <property type="entry name" value="BAH"/>
    <property type="match status" value="1"/>
</dbReference>
<dbReference type="GO" id="GO:0004842">
    <property type="term" value="F:ubiquitin-protein transferase activity"/>
    <property type="evidence" value="ECO:0007669"/>
    <property type="project" value="TreeGrafter"/>
</dbReference>
<feature type="compositionally biased region" description="Low complexity" evidence="5">
    <location>
        <begin position="967"/>
        <end position="978"/>
    </location>
</feature>
<dbReference type="Pfam" id="PF13832">
    <property type="entry name" value="zf-HC5HC2H_2"/>
    <property type="match status" value="1"/>
</dbReference>
<dbReference type="EMBL" id="GL377305">
    <property type="protein sequence ID" value="EFI97977.1"/>
    <property type="molecule type" value="Genomic_DNA"/>
</dbReference>
<dbReference type="GO" id="GO:0008270">
    <property type="term" value="F:zinc ion binding"/>
    <property type="evidence" value="ECO:0007669"/>
    <property type="project" value="UniProtKB-KW"/>
</dbReference>
<evidence type="ECO:0000259" key="6">
    <source>
        <dbReference type="PROSITE" id="PS50016"/>
    </source>
</evidence>
<dbReference type="Gene3D" id="3.30.40.10">
    <property type="entry name" value="Zinc/RING finger domain, C3HC4 (zinc finger)"/>
    <property type="match status" value="2"/>
</dbReference>
<evidence type="ECO:0000256" key="2">
    <source>
        <dbReference type="ARBA" id="ARBA00022771"/>
    </source>
</evidence>
<dbReference type="Proteomes" id="UP000007431">
    <property type="component" value="Unassembled WGS sequence"/>
</dbReference>
<dbReference type="PANTHER" id="PTHR47672">
    <property type="entry name" value="E3 UBIQUITIN-PROTEIN LIGASE SNT2"/>
    <property type="match status" value="1"/>
</dbReference>
<dbReference type="Gene3D" id="2.30.30.490">
    <property type="match status" value="1"/>
</dbReference>
<dbReference type="FunCoup" id="D8Q1P8">
    <property type="interactions" value="181"/>
</dbReference>
<gene>
    <name evidence="9" type="ORF">SCHCODRAFT_67562</name>
</gene>
<dbReference type="SUPFAM" id="SSF57716">
    <property type="entry name" value="Glucocorticoid receptor-like (DNA-binding domain)"/>
    <property type="match status" value="1"/>
</dbReference>
<feature type="compositionally biased region" description="Low complexity" evidence="5">
    <location>
        <begin position="597"/>
        <end position="609"/>
    </location>
</feature>